<feature type="non-terminal residue" evidence="1">
    <location>
        <position position="140"/>
    </location>
</feature>
<accession>A0ACA9QR03</accession>
<evidence type="ECO:0000313" key="2">
    <source>
        <dbReference type="Proteomes" id="UP000789525"/>
    </source>
</evidence>
<protein>
    <submittedName>
        <fullName evidence="1">10444_t:CDS:1</fullName>
    </submittedName>
</protein>
<feature type="non-terminal residue" evidence="1">
    <location>
        <position position="1"/>
    </location>
</feature>
<dbReference type="Proteomes" id="UP000789525">
    <property type="component" value="Unassembled WGS sequence"/>
</dbReference>
<gene>
    <name evidence="1" type="ORF">ACOLOM_LOCUS12920</name>
</gene>
<comment type="caution">
    <text evidence="1">The sequence shown here is derived from an EMBL/GenBank/DDBJ whole genome shotgun (WGS) entry which is preliminary data.</text>
</comment>
<sequence length="140" mass="15564">EDLGLVEEGGRRKNGRGPENLQQSKKGVGSSRMLSTRRIGLRGLNQQWNYALNASRISSIRAFAVKPPTGMTEGERHIFDLLNDKLDPKTLVVQDVSGGCGEFYALQISSKAFNGLTMIKQHRLVQELLKEEIKGFHGIQ</sequence>
<evidence type="ECO:0000313" key="1">
    <source>
        <dbReference type="EMBL" id="CAG8755253.1"/>
    </source>
</evidence>
<proteinExistence type="predicted"/>
<name>A0ACA9QR03_9GLOM</name>
<dbReference type="EMBL" id="CAJVPT010055479">
    <property type="protein sequence ID" value="CAG8755253.1"/>
    <property type="molecule type" value="Genomic_DNA"/>
</dbReference>
<reference evidence="1" key="1">
    <citation type="submission" date="2021-06" db="EMBL/GenBank/DDBJ databases">
        <authorList>
            <person name="Kallberg Y."/>
            <person name="Tangrot J."/>
            <person name="Rosling A."/>
        </authorList>
    </citation>
    <scope>NUCLEOTIDE SEQUENCE</scope>
    <source>
        <strain evidence="1">CL356</strain>
    </source>
</reference>
<keyword evidence="2" id="KW-1185">Reference proteome</keyword>
<organism evidence="1 2">
    <name type="scientific">Acaulospora colombiana</name>
    <dbReference type="NCBI Taxonomy" id="27376"/>
    <lineage>
        <taxon>Eukaryota</taxon>
        <taxon>Fungi</taxon>
        <taxon>Fungi incertae sedis</taxon>
        <taxon>Mucoromycota</taxon>
        <taxon>Glomeromycotina</taxon>
        <taxon>Glomeromycetes</taxon>
        <taxon>Diversisporales</taxon>
        <taxon>Acaulosporaceae</taxon>
        <taxon>Acaulospora</taxon>
    </lineage>
</organism>